<dbReference type="SFLD" id="SFLDG01129">
    <property type="entry name" value="C1.5:_HAD__Beta-PGM__Phosphata"/>
    <property type="match status" value="1"/>
</dbReference>
<dbReference type="InterPro" id="IPR006439">
    <property type="entry name" value="HAD-SF_hydro_IA"/>
</dbReference>
<dbReference type="PRINTS" id="PR00413">
    <property type="entry name" value="HADHALOGNASE"/>
</dbReference>
<sequence length="232" mass="25666">MKWILFDKDGTLIYFDGSWMKIGLQLVDDFMEAYKDDIHDIDAAYKHLGIVDGEIQPGTIMASGALEEMVKALCDIAGQDVSKWAQKRSQTLVDNRVPENVLVEGIYETLETLQNQGYKMGIVTSDSKKGVEQFLEVTQFDHFFDVVISTEANAVEKPNPEVLNPLFNNYDVSPQDVIIVGDTANDIQTGVNAKLGLKIAVLTGVGLEQELNKADHIVDNANDVLGILNQYA</sequence>
<dbReference type="AlphaFoldDB" id="A0A1E5TI80"/>
<dbReference type="Gene3D" id="1.10.150.240">
    <property type="entry name" value="Putative phosphatase, domain 2"/>
    <property type="match status" value="1"/>
</dbReference>
<evidence type="ECO:0000313" key="2">
    <source>
        <dbReference type="EMBL" id="OEK55497.1"/>
    </source>
</evidence>
<reference evidence="1" key="3">
    <citation type="submission" date="2022-05" db="EMBL/GenBank/DDBJ databases">
        <title>Comparative genomics of Staphylococcus equorum isolates.</title>
        <authorList>
            <person name="Luelf R.H."/>
        </authorList>
    </citation>
    <scope>NUCLEOTIDE SEQUENCE</scope>
    <source>
        <strain evidence="1">TMW 2.2497</strain>
    </source>
</reference>
<dbReference type="Gene3D" id="3.40.50.1000">
    <property type="entry name" value="HAD superfamily/HAD-like"/>
    <property type="match status" value="1"/>
</dbReference>
<dbReference type="SUPFAM" id="SSF56784">
    <property type="entry name" value="HAD-like"/>
    <property type="match status" value="1"/>
</dbReference>
<proteinExistence type="predicted"/>
<dbReference type="NCBIfam" id="TIGR01549">
    <property type="entry name" value="HAD-SF-IA-v1"/>
    <property type="match status" value="1"/>
</dbReference>
<dbReference type="PANTHER" id="PTHR43434">
    <property type="entry name" value="PHOSPHOGLYCOLATE PHOSPHATASE"/>
    <property type="match status" value="1"/>
</dbReference>
<dbReference type="EMBL" id="LNPX01000036">
    <property type="protein sequence ID" value="OEK55497.1"/>
    <property type="molecule type" value="Genomic_DNA"/>
</dbReference>
<dbReference type="GO" id="GO:0008967">
    <property type="term" value="F:phosphoglycolate phosphatase activity"/>
    <property type="evidence" value="ECO:0007669"/>
    <property type="project" value="TreeGrafter"/>
</dbReference>
<dbReference type="Proteomes" id="UP000095464">
    <property type="component" value="Unassembled WGS sequence"/>
</dbReference>
<keyword evidence="4" id="KW-1185">Reference proteome</keyword>
<dbReference type="GO" id="GO:0006281">
    <property type="term" value="P:DNA repair"/>
    <property type="evidence" value="ECO:0007669"/>
    <property type="project" value="TreeGrafter"/>
</dbReference>
<organism evidence="1 4">
    <name type="scientific">Staphylococcus equorum</name>
    <dbReference type="NCBI Taxonomy" id="246432"/>
    <lineage>
        <taxon>Bacteria</taxon>
        <taxon>Bacillati</taxon>
        <taxon>Bacillota</taxon>
        <taxon>Bacilli</taxon>
        <taxon>Bacillales</taxon>
        <taxon>Staphylococcaceae</taxon>
        <taxon>Staphylococcus</taxon>
    </lineage>
</organism>
<comment type="caution">
    <text evidence="1">The sequence shown here is derived from an EMBL/GenBank/DDBJ whole genome shotgun (WGS) entry which is preliminary data.</text>
</comment>
<dbReference type="InterPro" id="IPR050155">
    <property type="entry name" value="HAD-like_hydrolase_sf"/>
</dbReference>
<dbReference type="InterPro" id="IPR041492">
    <property type="entry name" value="HAD_2"/>
</dbReference>
<evidence type="ECO:0000313" key="4">
    <source>
        <dbReference type="Proteomes" id="UP001152422"/>
    </source>
</evidence>
<evidence type="ECO:0000313" key="3">
    <source>
        <dbReference type="Proteomes" id="UP000095464"/>
    </source>
</evidence>
<dbReference type="RefSeq" id="WP_021339558.1">
    <property type="nucleotide sequence ID" value="NZ_CP013980.1"/>
</dbReference>
<dbReference type="PANTHER" id="PTHR43434:SF1">
    <property type="entry name" value="PHOSPHOGLYCOLATE PHOSPHATASE"/>
    <property type="match status" value="1"/>
</dbReference>
<reference evidence="2" key="2">
    <citation type="submission" date="2015-11" db="EMBL/GenBank/DDBJ databases">
        <authorList>
            <person name="Wolfe B.E."/>
        </authorList>
    </citation>
    <scope>NUCLEOTIDE SEQUENCE</scope>
    <source>
        <strain evidence="2">738_7</strain>
    </source>
</reference>
<evidence type="ECO:0000313" key="1">
    <source>
        <dbReference type="EMBL" id="MDG0846573.1"/>
    </source>
</evidence>
<dbReference type="GO" id="GO:0005829">
    <property type="term" value="C:cytosol"/>
    <property type="evidence" value="ECO:0007669"/>
    <property type="project" value="TreeGrafter"/>
</dbReference>
<dbReference type="EMBL" id="JAMBQA010000005">
    <property type="protein sequence ID" value="MDG0846573.1"/>
    <property type="molecule type" value="Genomic_DNA"/>
</dbReference>
<dbReference type="InterPro" id="IPR023198">
    <property type="entry name" value="PGP-like_dom2"/>
</dbReference>
<name>A0A1E5TI80_9STAP</name>
<dbReference type="InterPro" id="IPR023214">
    <property type="entry name" value="HAD_sf"/>
</dbReference>
<reference evidence="3" key="1">
    <citation type="submission" date="2015-11" db="EMBL/GenBank/DDBJ databases">
        <title>Genomic diversity of Staphylococcus saprophyticus strains from urinary tract infections, animal surfaces, and fermented foods.</title>
        <authorList>
            <person name="Wolfe B.E."/>
        </authorList>
    </citation>
    <scope>NUCLEOTIDE SEQUENCE [LARGE SCALE GENOMIC DNA]</scope>
    <source>
        <strain evidence="3">738_7</strain>
    </source>
</reference>
<dbReference type="SFLD" id="SFLDS00003">
    <property type="entry name" value="Haloacid_Dehalogenase"/>
    <property type="match status" value="1"/>
</dbReference>
<dbReference type="Pfam" id="PF13419">
    <property type="entry name" value="HAD_2"/>
    <property type="match status" value="1"/>
</dbReference>
<gene>
    <name evidence="2" type="ORF">ASS94_07800</name>
    <name evidence="1" type="ORF">M4L89_10110</name>
</gene>
<dbReference type="Proteomes" id="UP001152422">
    <property type="component" value="Unassembled WGS sequence"/>
</dbReference>
<accession>A0A1E5TI80</accession>
<protein>
    <submittedName>
        <fullName evidence="1">HAD family hydrolase</fullName>
    </submittedName>
</protein>
<keyword evidence="1" id="KW-0378">Hydrolase</keyword>
<dbReference type="InterPro" id="IPR036412">
    <property type="entry name" value="HAD-like_sf"/>
</dbReference>